<sequence>MDLKQLLLSPSGRIGRKRFWIGLVAVFVISFVASFVLTIGVSIVRGEKSSALVTPLVQLALIYPSVCITAKRLHDLGRSGWWQAPVYALWIGGVGLSTVGVPGLGGLAMIVALLGGLALSIFTGFVAGSAQPNRFGPPEGATSGAADVFA</sequence>
<feature type="transmembrane region" description="Helical" evidence="1">
    <location>
        <begin position="50"/>
        <end position="70"/>
    </location>
</feature>
<dbReference type="PANTHER" id="PTHR34980:SF1">
    <property type="entry name" value="INNER MEMBRANE PROTEIN"/>
    <property type="match status" value="1"/>
</dbReference>
<dbReference type="Proteomes" id="UP001597237">
    <property type="component" value="Unassembled WGS sequence"/>
</dbReference>
<feature type="transmembrane region" description="Helical" evidence="1">
    <location>
        <begin position="82"/>
        <end position="101"/>
    </location>
</feature>
<dbReference type="Pfam" id="PF05656">
    <property type="entry name" value="DUF805"/>
    <property type="match status" value="1"/>
</dbReference>
<keyword evidence="3" id="KW-1185">Reference proteome</keyword>
<keyword evidence="1" id="KW-1133">Transmembrane helix</keyword>
<dbReference type="RefSeq" id="WP_377283736.1">
    <property type="nucleotide sequence ID" value="NZ_JBHRSI010000009.1"/>
</dbReference>
<dbReference type="EMBL" id="JBHUEY010000001">
    <property type="protein sequence ID" value="MFD1784313.1"/>
    <property type="molecule type" value="Genomic_DNA"/>
</dbReference>
<name>A0ABW4N3I1_9CAUL</name>
<comment type="caution">
    <text evidence="2">The sequence shown here is derived from an EMBL/GenBank/DDBJ whole genome shotgun (WGS) entry which is preliminary data.</text>
</comment>
<evidence type="ECO:0000256" key="1">
    <source>
        <dbReference type="SAM" id="Phobius"/>
    </source>
</evidence>
<keyword evidence="1" id="KW-0812">Transmembrane</keyword>
<protein>
    <submittedName>
        <fullName evidence="2">DUF805 domain-containing protein</fullName>
    </submittedName>
</protein>
<feature type="transmembrane region" description="Helical" evidence="1">
    <location>
        <begin position="20"/>
        <end position="44"/>
    </location>
</feature>
<feature type="transmembrane region" description="Helical" evidence="1">
    <location>
        <begin position="107"/>
        <end position="127"/>
    </location>
</feature>
<reference evidence="3" key="1">
    <citation type="journal article" date="2019" name="Int. J. Syst. Evol. Microbiol.">
        <title>The Global Catalogue of Microorganisms (GCM) 10K type strain sequencing project: providing services to taxonomists for standard genome sequencing and annotation.</title>
        <authorList>
            <consortium name="The Broad Institute Genomics Platform"/>
            <consortium name="The Broad Institute Genome Sequencing Center for Infectious Disease"/>
            <person name="Wu L."/>
            <person name="Ma J."/>
        </authorList>
    </citation>
    <scope>NUCLEOTIDE SEQUENCE [LARGE SCALE GENOMIC DNA]</scope>
    <source>
        <strain evidence="3">DFY28</strain>
    </source>
</reference>
<proteinExistence type="predicted"/>
<evidence type="ECO:0000313" key="2">
    <source>
        <dbReference type="EMBL" id="MFD1784313.1"/>
    </source>
</evidence>
<dbReference type="InterPro" id="IPR008523">
    <property type="entry name" value="DUF805"/>
</dbReference>
<organism evidence="2 3">
    <name type="scientific">Phenylobacterium terrae</name>
    <dbReference type="NCBI Taxonomy" id="2665495"/>
    <lineage>
        <taxon>Bacteria</taxon>
        <taxon>Pseudomonadati</taxon>
        <taxon>Pseudomonadota</taxon>
        <taxon>Alphaproteobacteria</taxon>
        <taxon>Caulobacterales</taxon>
        <taxon>Caulobacteraceae</taxon>
        <taxon>Phenylobacterium</taxon>
    </lineage>
</organism>
<accession>A0ABW4N3I1</accession>
<dbReference type="PANTHER" id="PTHR34980">
    <property type="entry name" value="INNER MEMBRANE PROTEIN-RELATED-RELATED"/>
    <property type="match status" value="1"/>
</dbReference>
<evidence type="ECO:0000313" key="3">
    <source>
        <dbReference type="Proteomes" id="UP001597237"/>
    </source>
</evidence>
<keyword evidence="1" id="KW-0472">Membrane</keyword>
<gene>
    <name evidence="2" type="ORF">ACFSC0_12980</name>
</gene>